<dbReference type="GO" id="GO:0004527">
    <property type="term" value="F:exonuclease activity"/>
    <property type="evidence" value="ECO:0007669"/>
    <property type="project" value="UniProtKB-KW"/>
</dbReference>
<protein>
    <submittedName>
        <fullName evidence="3">DNA repair exonuclease</fullName>
    </submittedName>
</protein>
<proteinExistence type="predicted"/>
<accession>A0A3M9X339</accession>
<dbReference type="Gene3D" id="3.60.21.10">
    <property type="match status" value="1"/>
</dbReference>
<feature type="domain" description="Calcineurin-like phosphoesterase" evidence="2">
    <location>
        <begin position="3"/>
        <end position="199"/>
    </location>
</feature>
<gene>
    <name evidence="3" type="ORF">DNR46_29150</name>
</gene>
<evidence type="ECO:0000259" key="2">
    <source>
        <dbReference type="Pfam" id="PF00149"/>
    </source>
</evidence>
<keyword evidence="3" id="KW-0269">Exonuclease</keyword>
<dbReference type="InterPro" id="IPR041796">
    <property type="entry name" value="Mre11_N"/>
</dbReference>
<dbReference type="InterPro" id="IPR029052">
    <property type="entry name" value="Metallo-depent_PP-like"/>
</dbReference>
<dbReference type="PANTHER" id="PTHR30337">
    <property type="entry name" value="COMPONENT OF ATP-DEPENDENT DSDNA EXONUCLEASE"/>
    <property type="match status" value="1"/>
</dbReference>
<dbReference type="SUPFAM" id="SSF56300">
    <property type="entry name" value="Metallo-dependent phosphatases"/>
    <property type="match status" value="1"/>
</dbReference>
<dbReference type="InterPro" id="IPR014576">
    <property type="entry name" value="Pesterase_YhaO"/>
</dbReference>
<keyword evidence="3" id="KW-0540">Nuclease</keyword>
<dbReference type="CDD" id="cd00840">
    <property type="entry name" value="MPP_Mre11_N"/>
    <property type="match status" value="1"/>
</dbReference>
<keyword evidence="1" id="KW-0378">Hydrolase</keyword>
<sequence>MPFRFVHTADIHLDSPLRSLAMRNPDLAELVGDASRQAFVSTVDLCLAERVDALVIAGDLYDGDQTSMKTARFLATQMMRLHQAGIRVFKIRGNHDALSRISKQLVFPNTVTIFGGRPHSVMQTAGGLDVAFHGLSFASPKAPDSLLPKYSAPREGAVNVGIMHTSLAGSPGHDVYAPCAVADLHAHGFDYWALGHIHARQVHPGVSTVVMPGIPQGRDINEGGEKSVTLVTIRDDRSVEIEERLTSIAQFERVNVDVTETVEWSDVVARLRSALEGVRASVRSRHAVVRLGLTGESPLSWALIRDRDLLLAEAEQVAEQTGDSWVEKLELNVAPPEAETSEDAADPIFELAQSMRADAGSDAFRAEARALVQKIIADLPPDGRDFAGRDEAEQELFLDRVLASGADLVTARLKAGGSQ</sequence>
<evidence type="ECO:0000313" key="4">
    <source>
        <dbReference type="Proteomes" id="UP000275436"/>
    </source>
</evidence>
<dbReference type="Proteomes" id="UP000275436">
    <property type="component" value="Unassembled WGS sequence"/>
</dbReference>
<evidence type="ECO:0000256" key="1">
    <source>
        <dbReference type="ARBA" id="ARBA00022801"/>
    </source>
</evidence>
<comment type="caution">
    <text evidence="3">The sequence shown here is derived from an EMBL/GenBank/DDBJ whole genome shotgun (WGS) entry which is preliminary data.</text>
</comment>
<dbReference type="InterPro" id="IPR004843">
    <property type="entry name" value="Calcineurin-like_PHP"/>
</dbReference>
<reference evidence="3 4" key="1">
    <citation type="journal article" date="2018" name="Mol. Plant Microbe Interact.">
        <title>Taxonomically Different Co-Microsymbionts of a Relict Legume, Oxytropis popoviana, Have Complementary Sets of Symbiotic Genes and Together Increase the Efficiency of Plant Nodulation.</title>
        <authorList>
            <person name="Safronova V."/>
            <person name="Belimov A."/>
            <person name="Sazanova A."/>
            <person name="Chirak E."/>
            <person name="Verkhozina A."/>
            <person name="Kuznetsova I."/>
            <person name="Andronov E."/>
            <person name="Puhalsky J."/>
            <person name="Tikhonovich I."/>
        </authorList>
    </citation>
    <scope>NUCLEOTIDE SEQUENCE [LARGE SCALE GENOMIC DNA]</scope>
    <source>
        <strain evidence="3 4">Opo-235</strain>
    </source>
</reference>
<organism evidence="3 4">
    <name type="scientific">Mesorhizobium japonicum</name>
    <dbReference type="NCBI Taxonomy" id="2066070"/>
    <lineage>
        <taxon>Bacteria</taxon>
        <taxon>Pseudomonadati</taxon>
        <taxon>Pseudomonadota</taxon>
        <taxon>Alphaproteobacteria</taxon>
        <taxon>Hyphomicrobiales</taxon>
        <taxon>Phyllobacteriaceae</taxon>
        <taxon>Mesorhizobium</taxon>
    </lineage>
</organism>
<evidence type="ECO:0000313" key="3">
    <source>
        <dbReference type="EMBL" id="RNJ42447.1"/>
    </source>
</evidence>
<dbReference type="PANTHER" id="PTHR30337:SF7">
    <property type="entry name" value="PHOSPHOESTERASE"/>
    <property type="match status" value="1"/>
</dbReference>
<dbReference type="PIRSF" id="PIRSF033091">
    <property type="entry name" value="Pesterase_YhaO"/>
    <property type="match status" value="1"/>
</dbReference>
<dbReference type="EMBL" id="QKOD01000011">
    <property type="protein sequence ID" value="RNJ42447.1"/>
    <property type="molecule type" value="Genomic_DNA"/>
</dbReference>
<dbReference type="RefSeq" id="WP_123169798.1">
    <property type="nucleotide sequence ID" value="NZ_QKOD01000011.1"/>
</dbReference>
<dbReference type="InterPro" id="IPR050535">
    <property type="entry name" value="DNA_Repair-Maintenance_Comp"/>
</dbReference>
<dbReference type="Pfam" id="PF00149">
    <property type="entry name" value="Metallophos"/>
    <property type="match status" value="1"/>
</dbReference>
<dbReference type="AlphaFoldDB" id="A0A3M9X339"/>
<name>A0A3M9X339_9HYPH</name>